<gene>
    <name evidence="1" type="ORF">AN396_01840</name>
</gene>
<keyword evidence="2" id="KW-1185">Reference proteome</keyword>
<proteinExistence type="predicted"/>
<reference evidence="1" key="1">
    <citation type="submission" date="2016-08" db="EMBL/GenBank/DDBJ databases">
        <authorList>
            <person name="Ngugi D.K."/>
            <person name="Miyake S."/>
            <person name="Stingl U."/>
        </authorList>
    </citation>
    <scope>NUCLEOTIDE SEQUENCE</scope>
    <source>
        <strain evidence="1">SCG-B11WGA-EpuloA1</strain>
    </source>
</reference>
<name>A0ACC8XG43_9FIRM</name>
<evidence type="ECO:0000313" key="2">
    <source>
        <dbReference type="Proteomes" id="UP000188605"/>
    </source>
</evidence>
<evidence type="ECO:0000313" key="1">
    <source>
        <dbReference type="EMBL" id="ONI42354.1"/>
    </source>
</evidence>
<dbReference type="EMBL" id="LJDB01000014">
    <property type="protein sequence ID" value="ONI42354.1"/>
    <property type="molecule type" value="Genomic_DNA"/>
</dbReference>
<comment type="caution">
    <text evidence="1">The sequence shown here is derived from an EMBL/GenBank/DDBJ whole genome shotgun (WGS) entry which is preliminary data.</text>
</comment>
<organism evidence="1 2">
    <name type="scientific">Candidatus Epulonipiscium fishelsonii</name>
    <dbReference type="NCBI Taxonomy" id="77094"/>
    <lineage>
        <taxon>Bacteria</taxon>
        <taxon>Bacillati</taxon>
        <taxon>Bacillota</taxon>
        <taxon>Clostridia</taxon>
        <taxon>Lachnospirales</taxon>
        <taxon>Lachnospiraceae</taxon>
        <taxon>Candidatus Epulonipiscium</taxon>
    </lineage>
</organism>
<sequence length="342" mass="38292">MTLKDIAKEANVSVMTVSNVINKKYSKVSLDTIKRVNKIIAKHNYTPNMTARSLSQKSSKIVAVIISICEGDEQENYLENPFVSTIIGITENLLRQNGYYTMVCSIQSFEEIMKLLDDWNLDGIMFLTPVYIREIENYSSKIKCPVLIFDGELSCKDVISIIADDEKGLYLSTNYLVQNGHKHIAFVANYKGNALLTRRFNGYVKALNENGITINKDYILEHSPNYEEGIIVGKYISSQLKEVTAVVTTADICAIGIMEGAKLNGYDIPNDLSVIGFDNLKLCSYVTPKLSSISQQIDNKTKIGINTLIKCMNGKKDIEKSIVIDVSLIERQSVINLKNQTE</sequence>
<protein>
    <submittedName>
        <fullName evidence="1">LacI family transcriptional regulator</fullName>
    </submittedName>
</protein>
<dbReference type="Proteomes" id="UP000188605">
    <property type="component" value="Unassembled WGS sequence"/>
</dbReference>
<accession>A0ACC8XG43</accession>